<protein>
    <recommendedName>
        <fullName evidence="2">Trans-aconitate 2-methyltransferase</fullName>
    </recommendedName>
</protein>
<accession>A0A382VCS9</accession>
<dbReference type="AlphaFoldDB" id="A0A382VCS9"/>
<organism evidence="1">
    <name type="scientific">marine metagenome</name>
    <dbReference type="NCBI Taxonomy" id="408172"/>
    <lineage>
        <taxon>unclassified sequences</taxon>
        <taxon>metagenomes</taxon>
        <taxon>ecological metagenomes</taxon>
    </lineage>
</organism>
<reference evidence="1" key="1">
    <citation type="submission" date="2018-05" db="EMBL/GenBank/DDBJ databases">
        <authorList>
            <person name="Lanie J.A."/>
            <person name="Ng W.-L."/>
            <person name="Kazmierczak K.M."/>
            <person name="Andrzejewski T.M."/>
            <person name="Davidsen T.M."/>
            <person name="Wayne K.J."/>
            <person name="Tettelin H."/>
            <person name="Glass J.I."/>
            <person name="Rusch D."/>
            <person name="Podicherti R."/>
            <person name="Tsui H.-C.T."/>
            <person name="Winkler M.E."/>
        </authorList>
    </citation>
    <scope>NUCLEOTIDE SEQUENCE</scope>
</reference>
<feature type="non-terminal residue" evidence="1">
    <location>
        <position position="1"/>
    </location>
</feature>
<evidence type="ECO:0008006" key="2">
    <source>
        <dbReference type="Google" id="ProtNLM"/>
    </source>
</evidence>
<gene>
    <name evidence="1" type="ORF">METZ01_LOCUS397210</name>
</gene>
<sequence>RLLRSKVVALDIWESKFIHVLEGDNPVADWTKGAWMSPLLAALNDPERSEYEAEYRRRVALAYPKEPDGTTLFPFRRVFFVATV</sequence>
<dbReference type="Gene3D" id="1.10.150.290">
    <property type="entry name" value="S-adenosyl-L-methionine-dependent methyltransferases"/>
    <property type="match status" value="1"/>
</dbReference>
<dbReference type="InterPro" id="IPR023149">
    <property type="entry name" value="Trans_acon_MeTrfase_C"/>
</dbReference>
<dbReference type="EMBL" id="UINC01151003">
    <property type="protein sequence ID" value="SVD44356.1"/>
    <property type="molecule type" value="Genomic_DNA"/>
</dbReference>
<evidence type="ECO:0000313" key="1">
    <source>
        <dbReference type="EMBL" id="SVD44356.1"/>
    </source>
</evidence>
<name>A0A382VCS9_9ZZZZ</name>
<proteinExistence type="predicted"/>
<dbReference type="GO" id="GO:0030798">
    <property type="term" value="F:trans-aconitate 2-methyltransferase activity"/>
    <property type="evidence" value="ECO:0007669"/>
    <property type="project" value="InterPro"/>
</dbReference>